<sequence length="256" mass="28807">MEICDTHCHVYMEEFDNDRDEVLARAGEAGVKKFLLPNVDASTVERMSALVAAHPGMCFPMMGIHPTSVNGDFADELKVFDREMEKNVYVAVGEIGLDLYWDKTFLREQKKVFEYQVGAAMEKGLPVSIHNREAFAEVVDSLKKFDKNKLRGVFHCFTLPADNASTIFSLGDFYLGIGGPATYKNAKFVNRLQEVPLQRIVVETDCPYLPPVPHRGERNEPSYLVHVLAKLSEIYGLAVEQVADTVYANSETLFFN</sequence>
<feature type="binding site" evidence="4">
    <location>
        <position position="7"/>
    </location>
    <ligand>
        <name>a divalent metal cation</name>
        <dbReference type="ChEBI" id="CHEBI:60240"/>
        <label>1</label>
    </ligand>
</feature>
<feature type="binding site" evidence="4">
    <location>
        <position position="9"/>
    </location>
    <ligand>
        <name>a divalent metal cation</name>
        <dbReference type="ChEBI" id="CHEBI:60240"/>
        <label>1</label>
    </ligand>
</feature>
<dbReference type="Gene3D" id="3.20.20.140">
    <property type="entry name" value="Metal-dependent hydrolases"/>
    <property type="match status" value="1"/>
</dbReference>
<reference evidence="5" key="1">
    <citation type="submission" date="2020-10" db="EMBL/GenBank/DDBJ databases">
        <authorList>
            <person name="Gilroy R."/>
        </authorList>
    </citation>
    <scope>NUCLEOTIDE SEQUENCE</scope>
    <source>
        <strain evidence="5">D3-1215</strain>
    </source>
</reference>
<protein>
    <submittedName>
        <fullName evidence="5">TatD family hydrolase</fullName>
    </submittedName>
</protein>
<feature type="binding site" evidence="4">
    <location>
        <position position="155"/>
    </location>
    <ligand>
        <name>a divalent metal cation</name>
        <dbReference type="ChEBI" id="CHEBI:60240"/>
        <label>2</label>
    </ligand>
</feature>
<name>A0A9D9HF14_9BACT</name>
<dbReference type="InterPro" id="IPR015991">
    <property type="entry name" value="TatD/YcfH-like"/>
</dbReference>
<evidence type="ECO:0000256" key="2">
    <source>
        <dbReference type="ARBA" id="ARBA00022723"/>
    </source>
</evidence>
<dbReference type="GO" id="GO:0004536">
    <property type="term" value="F:DNA nuclease activity"/>
    <property type="evidence" value="ECO:0007669"/>
    <property type="project" value="InterPro"/>
</dbReference>
<proteinExistence type="inferred from homology"/>
<dbReference type="PANTHER" id="PTHR46124:SF4">
    <property type="entry name" value="HYDROLASE TATD"/>
    <property type="match status" value="1"/>
</dbReference>
<keyword evidence="3 5" id="KW-0378">Hydrolase</keyword>
<dbReference type="CDD" id="cd01310">
    <property type="entry name" value="TatD_DNAse"/>
    <property type="match status" value="1"/>
</dbReference>
<dbReference type="Proteomes" id="UP000823637">
    <property type="component" value="Unassembled WGS sequence"/>
</dbReference>
<feature type="binding site" evidence="4">
    <location>
        <position position="94"/>
    </location>
    <ligand>
        <name>a divalent metal cation</name>
        <dbReference type="ChEBI" id="CHEBI:60240"/>
        <label>1</label>
    </ligand>
</feature>
<reference evidence="5" key="2">
    <citation type="journal article" date="2021" name="PeerJ">
        <title>Extensive microbial diversity within the chicken gut microbiome revealed by metagenomics and culture.</title>
        <authorList>
            <person name="Gilroy R."/>
            <person name="Ravi A."/>
            <person name="Getino M."/>
            <person name="Pursley I."/>
            <person name="Horton D.L."/>
            <person name="Alikhan N.F."/>
            <person name="Baker D."/>
            <person name="Gharbi K."/>
            <person name="Hall N."/>
            <person name="Watson M."/>
            <person name="Adriaenssens E.M."/>
            <person name="Foster-Nyarko E."/>
            <person name="Jarju S."/>
            <person name="Secka A."/>
            <person name="Antonio M."/>
            <person name="Oren A."/>
            <person name="Chaudhuri R.R."/>
            <person name="La Ragione R."/>
            <person name="Hildebrand F."/>
            <person name="Pallen M.J."/>
        </authorList>
    </citation>
    <scope>NUCLEOTIDE SEQUENCE</scope>
    <source>
        <strain evidence="5">D3-1215</strain>
    </source>
</reference>
<dbReference type="NCBIfam" id="TIGR00010">
    <property type="entry name" value="YchF/TatD family DNA exonuclease"/>
    <property type="match status" value="1"/>
</dbReference>
<accession>A0A9D9HF14</accession>
<evidence type="ECO:0000313" key="6">
    <source>
        <dbReference type="Proteomes" id="UP000823637"/>
    </source>
</evidence>
<comment type="caution">
    <text evidence="5">The sequence shown here is derived from an EMBL/GenBank/DDBJ whole genome shotgun (WGS) entry which is preliminary data.</text>
</comment>
<organism evidence="5 6">
    <name type="scientific">Candidatus Enterocola intestinipullorum</name>
    <dbReference type="NCBI Taxonomy" id="2840783"/>
    <lineage>
        <taxon>Bacteria</taxon>
        <taxon>Pseudomonadati</taxon>
        <taxon>Bacteroidota</taxon>
        <taxon>Bacteroidia</taxon>
        <taxon>Bacteroidales</taxon>
        <taxon>Candidatus Enterocola</taxon>
    </lineage>
</organism>
<dbReference type="PIRSF" id="PIRSF005902">
    <property type="entry name" value="DNase_TatD"/>
    <property type="match status" value="1"/>
</dbReference>
<keyword evidence="2 4" id="KW-0479">Metal-binding</keyword>
<dbReference type="EMBL" id="JADIMR010000099">
    <property type="protein sequence ID" value="MBO8447407.1"/>
    <property type="molecule type" value="Genomic_DNA"/>
</dbReference>
<evidence type="ECO:0000313" key="5">
    <source>
        <dbReference type="EMBL" id="MBO8447407.1"/>
    </source>
</evidence>
<evidence type="ECO:0000256" key="3">
    <source>
        <dbReference type="ARBA" id="ARBA00022801"/>
    </source>
</evidence>
<dbReference type="SUPFAM" id="SSF51556">
    <property type="entry name" value="Metallo-dependent hydrolases"/>
    <property type="match status" value="1"/>
</dbReference>
<dbReference type="InterPro" id="IPR032466">
    <property type="entry name" value="Metal_Hydrolase"/>
</dbReference>
<dbReference type="GO" id="GO:0046872">
    <property type="term" value="F:metal ion binding"/>
    <property type="evidence" value="ECO:0007669"/>
    <property type="project" value="UniProtKB-KW"/>
</dbReference>
<gene>
    <name evidence="5" type="ORF">IAC32_06655</name>
</gene>
<dbReference type="Pfam" id="PF01026">
    <property type="entry name" value="TatD_DNase"/>
    <property type="match status" value="1"/>
</dbReference>
<dbReference type="PANTHER" id="PTHR46124">
    <property type="entry name" value="D-AMINOACYL-TRNA DEACYLASE"/>
    <property type="match status" value="1"/>
</dbReference>
<dbReference type="InterPro" id="IPR001130">
    <property type="entry name" value="TatD-like"/>
</dbReference>
<dbReference type="AlphaFoldDB" id="A0A9D9HF14"/>
<dbReference type="GO" id="GO:0016788">
    <property type="term" value="F:hydrolase activity, acting on ester bonds"/>
    <property type="evidence" value="ECO:0007669"/>
    <property type="project" value="InterPro"/>
</dbReference>
<evidence type="ECO:0000256" key="4">
    <source>
        <dbReference type="PIRSR" id="PIRSR005902-1"/>
    </source>
</evidence>
<dbReference type="GO" id="GO:0005829">
    <property type="term" value="C:cytosol"/>
    <property type="evidence" value="ECO:0007669"/>
    <property type="project" value="TreeGrafter"/>
</dbReference>
<comment type="similarity">
    <text evidence="1">Belongs to the metallo-dependent hydrolases superfamily. TatD-type hydrolase family.</text>
</comment>
<feature type="binding site" evidence="4">
    <location>
        <position position="130"/>
    </location>
    <ligand>
        <name>a divalent metal cation</name>
        <dbReference type="ChEBI" id="CHEBI:60240"/>
        <label>2</label>
    </ligand>
</feature>
<feature type="binding site" evidence="4">
    <location>
        <position position="205"/>
    </location>
    <ligand>
        <name>a divalent metal cation</name>
        <dbReference type="ChEBI" id="CHEBI:60240"/>
        <label>1</label>
    </ligand>
</feature>
<evidence type="ECO:0000256" key="1">
    <source>
        <dbReference type="ARBA" id="ARBA00009275"/>
    </source>
</evidence>
<dbReference type="FunFam" id="3.20.20.140:FF:000005">
    <property type="entry name" value="TatD family hydrolase"/>
    <property type="match status" value="1"/>
</dbReference>